<evidence type="ECO:0000256" key="3">
    <source>
        <dbReference type="ARBA" id="ARBA00023002"/>
    </source>
</evidence>
<protein>
    <submittedName>
        <fullName evidence="4">Uncharacterized protein</fullName>
    </submittedName>
</protein>
<keyword evidence="3" id="KW-0560">Oxidoreductase</keyword>
<dbReference type="EMBL" id="JAAQHG020000027">
    <property type="protein sequence ID" value="KAL1584236.1"/>
    <property type="molecule type" value="Genomic_DNA"/>
</dbReference>
<evidence type="ECO:0000256" key="1">
    <source>
        <dbReference type="ARBA" id="ARBA00006484"/>
    </source>
</evidence>
<keyword evidence="5" id="KW-1185">Reference proteome</keyword>
<sequence length="372" mass="40314">MPLTMLQPTLTRLPTRSLAAAFPTAIRVRNPNRLAWLSSCMASMATRNFTTTASTTFRGSLYGEVGDGRRVATALSPCAKSQVIEDNARGISAIAQRLPSKSETKTQHRFREFELDDRVFIVTGGARGLGLTLAEALVEAGGHVYCVDRLAEPAKEFYETKDRVGQFGGSIHYRQVDVQDAAGLDEAVGAIAAGHQRLDGLIAAAGVQFVSPALDYPPEKITEMMNINFKGVYLSAVSCCRHMVKYDCVGSIVLVGSMSAFIANKGLRTSVYNSSKAAVVQLGRSLAMEWSNVVNGKAIRVNVLCPGNIMTPMVRKNFEDEPHLKALWESENLLGRLSQPEEYRGAALFMLSDASSFMTGSSLVIDGGYTAW</sequence>
<dbReference type="PRINTS" id="PR00081">
    <property type="entry name" value="GDHRDH"/>
</dbReference>
<dbReference type="Gene3D" id="3.40.50.720">
    <property type="entry name" value="NAD(P)-binding Rossmann-like Domain"/>
    <property type="match status" value="1"/>
</dbReference>
<dbReference type="GO" id="GO:0050664">
    <property type="term" value="F:oxidoreductase activity, acting on NAD(P)H, oxygen as acceptor"/>
    <property type="evidence" value="ECO:0007669"/>
    <property type="project" value="TreeGrafter"/>
</dbReference>
<keyword evidence="2" id="KW-0521">NADP</keyword>
<dbReference type="InterPro" id="IPR002347">
    <property type="entry name" value="SDR_fam"/>
</dbReference>
<evidence type="ECO:0000256" key="2">
    <source>
        <dbReference type="ARBA" id="ARBA00022857"/>
    </source>
</evidence>
<dbReference type="PROSITE" id="PS00061">
    <property type="entry name" value="ADH_SHORT"/>
    <property type="match status" value="1"/>
</dbReference>
<dbReference type="Proteomes" id="UP000803884">
    <property type="component" value="Unassembled WGS sequence"/>
</dbReference>
<dbReference type="AlphaFoldDB" id="A0AB34KJI2"/>
<gene>
    <name evidence="4" type="ORF">WHR41_06748</name>
</gene>
<dbReference type="PANTHER" id="PTHR43008">
    <property type="entry name" value="BENZIL REDUCTASE"/>
    <property type="match status" value="1"/>
</dbReference>
<dbReference type="PRINTS" id="PR00080">
    <property type="entry name" value="SDRFAMILY"/>
</dbReference>
<comment type="similarity">
    <text evidence="1">Belongs to the short-chain dehydrogenases/reductases (SDR) family.</text>
</comment>
<reference evidence="4 5" key="1">
    <citation type="journal article" date="2020" name="Microbiol. Resour. Announc.">
        <title>Draft Genome Sequence of a Cladosporium Species Isolated from the Mesophotic Ascidian Didemnum maculosum.</title>
        <authorList>
            <person name="Gioti A."/>
            <person name="Siaperas R."/>
            <person name="Nikolaivits E."/>
            <person name="Le Goff G."/>
            <person name="Ouazzani J."/>
            <person name="Kotoulas G."/>
            <person name="Topakas E."/>
        </authorList>
    </citation>
    <scope>NUCLEOTIDE SEQUENCE [LARGE SCALE GENOMIC DNA]</scope>
    <source>
        <strain evidence="4 5">TM138-S3</strain>
    </source>
</reference>
<dbReference type="PANTHER" id="PTHR43008:SF10">
    <property type="entry name" value="CHAIN DEHYDROGENASE_OXIDOREDUCTASE, PUTATIVE (AFU_ORTHOLOGUE AFUA_2G15740)-RELATED"/>
    <property type="match status" value="1"/>
</dbReference>
<comment type="caution">
    <text evidence="4">The sequence shown here is derived from an EMBL/GenBank/DDBJ whole genome shotgun (WGS) entry which is preliminary data.</text>
</comment>
<dbReference type="RefSeq" id="XP_069227342.1">
    <property type="nucleotide sequence ID" value="XM_069375353.1"/>
</dbReference>
<dbReference type="InterPro" id="IPR020904">
    <property type="entry name" value="Sc_DH/Rdtase_CS"/>
</dbReference>
<dbReference type="SUPFAM" id="SSF51735">
    <property type="entry name" value="NAD(P)-binding Rossmann-fold domains"/>
    <property type="match status" value="1"/>
</dbReference>
<accession>A0AB34KJI2</accession>
<evidence type="ECO:0000313" key="4">
    <source>
        <dbReference type="EMBL" id="KAL1584236.1"/>
    </source>
</evidence>
<organism evidence="4 5">
    <name type="scientific">Cladosporium halotolerans</name>
    <dbReference type="NCBI Taxonomy" id="1052096"/>
    <lineage>
        <taxon>Eukaryota</taxon>
        <taxon>Fungi</taxon>
        <taxon>Dikarya</taxon>
        <taxon>Ascomycota</taxon>
        <taxon>Pezizomycotina</taxon>
        <taxon>Dothideomycetes</taxon>
        <taxon>Dothideomycetidae</taxon>
        <taxon>Cladosporiales</taxon>
        <taxon>Cladosporiaceae</taxon>
        <taxon>Cladosporium</taxon>
    </lineage>
</organism>
<dbReference type="GeneID" id="96008191"/>
<evidence type="ECO:0000313" key="5">
    <source>
        <dbReference type="Proteomes" id="UP000803884"/>
    </source>
</evidence>
<dbReference type="GO" id="GO:0016616">
    <property type="term" value="F:oxidoreductase activity, acting on the CH-OH group of donors, NAD or NADP as acceptor"/>
    <property type="evidence" value="ECO:0007669"/>
    <property type="project" value="UniProtKB-ARBA"/>
</dbReference>
<proteinExistence type="inferred from homology"/>
<dbReference type="FunFam" id="3.40.50.720:FF:000245">
    <property type="entry name" value="Short chain dehydrogenase, putative"/>
    <property type="match status" value="1"/>
</dbReference>
<name>A0AB34KJI2_9PEZI</name>
<dbReference type="InterPro" id="IPR036291">
    <property type="entry name" value="NAD(P)-bd_dom_sf"/>
</dbReference>
<dbReference type="Pfam" id="PF13561">
    <property type="entry name" value="adh_short_C2"/>
    <property type="match status" value="1"/>
</dbReference>